<feature type="transmembrane region" description="Helical" evidence="10">
    <location>
        <begin position="7"/>
        <end position="29"/>
    </location>
</feature>
<evidence type="ECO:0000313" key="12">
    <source>
        <dbReference type="EMBL" id="PPI86459.1"/>
    </source>
</evidence>
<keyword evidence="9" id="KW-0444">Lipid biosynthesis</keyword>
<evidence type="ECO:0000256" key="7">
    <source>
        <dbReference type="ARBA" id="ARBA00022679"/>
    </source>
</evidence>
<evidence type="ECO:0000256" key="3">
    <source>
        <dbReference type="ARBA" id="ARBA00005189"/>
    </source>
</evidence>
<evidence type="ECO:0000256" key="10">
    <source>
        <dbReference type="SAM" id="Phobius"/>
    </source>
</evidence>
<evidence type="ECO:0000256" key="2">
    <source>
        <dbReference type="ARBA" id="ARBA00004728"/>
    </source>
</evidence>
<keyword evidence="7 9" id="KW-0808">Transferase</keyword>
<comment type="similarity">
    <text evidence="4 9">Belongs to the 1-acyl-sn-glycerol-3-phosphate acyltransferase family.</text>
</comment>
<comment type="pathway">
    <text evidence="3">Lipid metabolism.</text>
</comment>
<feature type="transmembrane region" description="Helical" evidence="10">
    <location>
        <begin position="163"/>
        <end position="181"/>
    </location>
</feature>
<proteinExistence type="inferred from homology"/>
<dbReference type="EC" id="2.3.1.51" evidence="5 9"/>
<dbReference type="GO" id="GO:0003841">
    <property type="term" value="F:1-acylglycerol-3-phosphate O-acyltransferase activity"/>
    <property type="evidence" value="ECO:0007669"/>
    <property type="project" value="UniProtKB-UniRule"/>
</dbReference>
<organism evidence="12 13">
    <name type="scientific">Candidatus Pantoea edessiphila</name>
    <dbReference type="NCBI Taxonomy" id="2044610"/>
    <lineage>
        <taxon>Bacteria</taxon>
        <taxon>Pseudomonadati</taxon>
        <taxon>Pseudomonadota</taxon>
        <taxon>Gammaproteobacteria</taxon>
        <taxon>Enterobacterales</taxon>
        <taxon>Erwiniaceae</taxon>
        <taxon>Pantoea</taxon>
    </lineage>
</organism>
<dbReference type="GO" id="GO:0006654">
    <property type="term" value="P:phosphatidic acid biosynthetic process"/>
    <property type="evidence" value="ECO:0007669"/>
    <property type="project" value="TreeGrafter"/>
</dbReference>
<dbReference type="UniPathway" id="UPA00557">
    <property type="reaction ID" value="UER00613"/>
</dbReference>
<protein>
    <recommendedName>
        <fullName evidence="6 9">1-acyl-sn-glycerol-3-phosphate acyltransferase</fullName>
        <ecNumber evidence="5 9">2.3.1.51</ecNumber>
    </recommendedName>
</protein>
<accession>A0A2P5SVV0</accession>
<keyword evidence="13" id="KW-1185">Reference proteome</keyword>
<dbReference type="PANTHER" id="PTHR10434">
    <property type="entry name" value="1-ACYL-SN-GLYCEROL-3-PHOSPHATE ACYLTRANSFERASE"/>
    <property type="match status" value="1"/>
</dbReference>
<comment type="pathway">
    <text evidence="2">Phospholipid metabolism; CDP-diacylglycerol biosynthesis; CDP-diacylglycerol from sn-glycerol 3-phosphate: step 2/3.</text>
</comment>
<evidence type="ECO:0000256" key="6">
    <source>
        <dbReference type="ARBA" id="ARBA00016139"/>
    </source>
</evidence>
<dbReference type="Pfam" id="PF01553">
    <property type="entry name" value="Acyltransferase"/>
    <property type="match status" value="1"/>
</dbReference>
<dbReference type="GO" id="GO:0005886">
    <property type="term" value="C:plasma membrane"/>
    <property type="evidence" value="ECO:0007669"/>
    <property type="project" value="TreeGrafter"/>
</dbReference>
<dbReference type="NCBIfam" id="TIGR00530">
    <property type="entry name" value="AGP_acyltrn"/>
    <property type="match status" value="1"/>
</dbReference>
<dbReference type="AlphaFoldDB" id="A0A2P5SVV0"/>
<dbReference type="RefSeq" id="WP_136130247.1">
    <property type="nucleotide sequence ID" value="NZ_PDKU01000003.1"/>
</dbReference>
<comment type="catalytic activity">
    <reaction evidence="1 9">
        <text>a 1-acyl-sn-glycero-3-phosphate + an acyl-CoA = a 1,2-diacyl-sn-glycero-3-phosphate + CoA</text>
        <dbReference type="Rhea" id="RHEA:19709"/>
        <dbReference type="ChEBI" id="CHEBI:57287"/>
        <dbReference type="ChEBI" id="CHEBI:57970"/>
        <dbReference type="ChEBI" id="CHEBI:58342"/>
        <dbReference type="ChEBI" id="CHEBI:58608"/>
        <dbReference type="EC" id="2.3.1.51"/>
    </reaction>
</comment>
<dbReference type="InterPro" id="IPR004552">
    <property type="entry name" value="AGP_acyltrans"/>
</dbReference>
<comment type="caution">
    <text evidence="12">The sequence shown here is derived from an EMBL/GenBank/DDBJ whole genome shotgun (WGS) entry which is preliminary data.</text>
</comment>
<evidence type="ECO:0000313" key="13">
    <source>
        <dbReference type="Proteomes" id="UP000296144"/>
    </source>
</evidence>
<dbReference type="InterPro" id="IPR002123">
    <property type="entry name" value="Plipid/glycerol_acylTrfase"/>
</dbReference>
<sequence>MLFILRIIFFIVYSLIIFISSIIWCSFSPRNPRNLAIFGRMFSILSTVFGMKIELRQSKLVENYLGNAIYIANHQNNYDTIILSKIIPKNTVTIGKKSLFWIPFFGLFYWITGNMFIDRNSNIKSYNTIRHIVKKLKEQHISFWIFPEGTRSNGRGLLPFKSGAFQAAIMAGVPIIPVIFSNTHNRIKLNRLNNGLVIIEMLSPLDLDRYKYLSVRELSKACHNLMLSKLENLNAEVNAKEKYDKLQ</sequence>
<keyword evidence="9" id="KW-0443">Lipid metabolism</keyword>
<dbReference type="GO" id="GO:0016024">
    <property type="term" value="P:CDP-diacylglycerol biosynthetic process"/>
    <property type="evidence" value="ECO:0007669"/>
    <property type="project" value="UniProtKB-UniPathway"/>
</dbReference>
<feature type="domain" description="Phospholipid/glycerol acyltransferase" evidence="11">
    <location>
        <begin position="68"/>
        <end position="183"/>
    </location>
</feature>
<dbReference type="OrthoDB" id="5290997at2"/>
<keyword evidence="9" id="KW-0594">Phospholipid biosynthesis</keyword>
<name>A0A2P5SVV0_9GAMM</name>
<dbReference type="PANTHER" id="PTHR10434:SF11">
    <property type="entry name" value="1-ACYL-SN-GLYCEROL-3-PHOSPHATE ACYLTRANSFERASE"/>
    <property type="match status" value="1"/>
</dbReference>
<evidence type="ECO:0000259" key="11">
    <source>
        <dbReference type="SMART" id="SM00563"/>
    </source>
</evidence>
<evidence type="ECO:0000256" key="4">
    <source>
        <dbReference type="ARBA" id="ARBA00008655"/>
    </source>
</evidence>
<keyword evidence="10" id="KW-0472">Membrane</keyword>
<evidence type="ECO:0000256" key="9">
    <source>
        <dbReference type="RuleBase" id="RU361267"/>
    </source>
</evidence>
<dbReference type="EMBL" id="PDKU01000003">
    <property type="protein sequence ID" value="PPI86459.1"/>
    <property type="molecule type" value="Genomic_DNA"/>
</dbReference>
<keyword evidence="9" id="KW-1208">Phospholipid metabolism</keyword>
<comment type="domain">
    <text evidence="9">The HXXXXD motif is essential for acyltransferase activity and may constitute the binding site for the phosphate moiety of the glycerol-3-phosphate.</text>
</comment>
<dbReference type="SMART" id="SM00563">
    <property type="entry name" value="PlsC"/>
    <property type="match status" value="1"/>
</dbReference>
<evidence type="ECO:0000256" key="5">
    <source>
        <dbReference type="ARBA" id="ARBA00013211"/>
    </source>
</evidence>
<feature type="transmembrane region" description="Helical" evidence="10">
    <location>
        <begin position="99"/>
        <end position="117"/>
    </location>
</feature>
<evidence type="ECO:0000256" key="1">
    <source>
        <dbReference type="ARBA" id="ARBA00001141"/>
    </source>
</evidence>
<reference evidence="12 13" key="1">
    <citation type="journal article" date="2018" name="Genome Biol. Evol.">
        <title>Cladogenesis and Genomic Streamlining in Extracellular Endosymbionts of Tropical Stink Bugs.</title>
        <authorList>
            <person name="Otero-Bravo A."/>
            <person name="Goffredi S."/>
            <person name="Sabree Z.L."/>
        </authorList>
    </citation>
    <scope>NUCLEOTIDE SEQUENCE [LARGE SCALE GENOMIC DNA]</scope>
    <source>
        <strain evidence="12 13">SoEL</strain>
    </source>
</reference>
<keyword evidence="10" id="KW-1133">Transmembrane helix</keyword>
<dbReference type="SUPFAM" id="SSF69593">
    <property type="entry name" value="Glycerol-3-phosphate (1)-acyltransferase"/>
    <property type="match status" value="1"/>
</dbReference>
<keyword evidence="8 9" id="KW-0012">Acyltransferase</keyword>
<evidence type="ECO:0000256" key="8">
    <source>
        <dbReference type="ARBA" id="ARBA00023315"/>
    </source>
</evidence>
<dbReference type="Proteomes" id="UP000296144">
    <property type="component" value="Unassembled WGS sequence"/>
</dbReference>
<dbReference type="CDD" id="cd07989">
    <property type="entry name" value="LPLAT_AGPAT-like"/>
    <property type="match status" value="1"/>
</dbReference>
<gene>
    <name evidence="12" type="ORF">CRV10_02405</name>
</gene>
<keyword evidence="10" id="KW-0812">Transmembrane</keyword>